<keyword evidence="2" id="KW-1185">Reference proteome</keyword>
<reference evidence="1 2" key="1">
    <citation type="submission" date="2018-11" db="EMBL/GenBank/DDBJ databases">
        <authorList>
            <consortium name="Pathogen Informatics"/>
        </authorList>
    </citation>
    <scope>NUCLEOTIDE SEQUENCE [LARGE SCALE GENOMIC DNA]</scope>
    <source>
        <strain evidence="1 2">Zambia</strain>
    </source>
</reference>
<gene>
    <name evidence="1" type="ORF">SMRZ_LOCUS2648</name>
</gene>
<dbReference type="STRING" id="48269.A0A183LFS3"/>
<accession>A0A183LFS3</accession>
<dbReference type="Proteomes" id="UP000277204">
    <property type="component" value="Unassembled WGS sequence"/>
</dbReference>
<organism evidence="1 2">
    <name type="scientific">Schistosoma margrebowiei</name>
    <dbReference type="NCBI Taxonomy" id="48269"/>
    <lineage>
        <taxon>Eukaryota</taxon>
        <taxon>Metazoa</taxon>
        <taxon>Spiralia</taxon>
        <taxon>Lophotrochozoa</taxon>
        <taxon>Platyhelminthes</taxon>
        <taxon>Trematoda</taxon>
        <taxon>Digenea</taxon>
        <taxon>Strigeidida</taxon>
        <taxon>Schistosomatoidea</taxon>
        <taxon>Schistosomatidae</taxon>
        <taxon>Schistosoma</taxon>
    </lineage>
</organism>
<dbReference type="GO" id="GO:0004620">
    <property type="term" value="F:phospholipase activity"/>
    <property type="evidence" value="ECO:0007669"/>
    <property type="project" value="TreeGrafter"/>
</dbReference>
<dbReference type="AlphaFoldDB" id="A0A183LFS3"/>
<sequence>MDFRRCSPTVTGDQQLVHTRFVPSGYYSLFAPLVWNQGFPTPLGEHVVSTNPVKMPDIHFLYSQFRKHYPLREKASMIQYLAWPYDLSSTANSGNVVAGTSSPFIHLDPSQISQEMSLTGQLFEGRVCYLHRGLNEQLMEQIDEGDYKPIDQLFFIVHGIGSIYNLKGQGLIECVNDMRNTAKQLSQTHFPHHPYRVEFLPILWHDELHSDTVTGLDKQLEQITLGSIPKLRQFTNDSLMDILFYTSSKYSQLIVNTVAREITRLRELFISRNPNFTVSCCSFLKIF</sequence>
<protein>
    <submittedName>
        <fullName evidence="1">Uncharacterized protein</fullName>
    </submittedName>
</protein>
<dbReference type="PANTHER" id="PTHR23509">
    <property type="entry name" value="PA-PL1 PHOSPHOLIPASE FAMILY"/>
    <property type="match status" value="1"/>
</dbReference>
<dbReference type="EMBL" id="UZAI01000685">
    <property type="protein sequence ID" value="VDO55605.1"/>
    <property type="molecule type" value="Genomic_DNA"/>
</dbReference>
<proteinExistence type="predicted"/>
<dbReference type="InterPro" id="IPR058055">
    <property type="entry name" value="PA-PLA1"/>
</dbReference>
<evidence type="ECO:0000313" key="1">
    <source>
        <dbReference type="EMBL" id="VDO55605.1"/>
    </source>
</evidence>
<evidence type="ECO:0000313" key="2">
    <source>
        <dbReference type="Proteomes" id="UP000277204"/>
    </source>
</evidence>
<name>A0A183LFS3_9TREM</name>
<dbReference type="PANTHER" id="PTHR23509:SF10">
    <property type="entry name" value="LD21067P"/>
    <property type="match status" value="1"/>
</dbReference>
<dbReference type="GO" id="GO:0030134">
    <property type="term" value="C:COPII-coated ER to Golgi transport vesicle"/>
    <property type="evidence" value="ECO:0007669"/>
    <property type="project" value="TreeGrafter"/>
</dbReference>